<evidence type="ECO:0000313" key="5">
    <source>
        <dbReference type="Proteomes" id="UP000300879"/>
    </source>
</evidence>
<accession>A0A4P8XPX4</accession>
<evidence type="ECO:0000313" key="4">
    <source>
        <dbReference type="EMBL" id="QCT04335.1"/>
    </source>
</evidence>
<dbReference type="Pfam" id="PF13508">
    <property type="entry name" value="Acetyltransf_7"/>
    <property type="match status" value="1"/>
</dbReference>
<dbReference type="InterPro" id="IPR000182">
    <property type="entry name" value="GNAT_dom"/>
</dbReference>
<evidence type="ECO:0000256" key="2">
    <source>
        <dbReference type="ARBA" id="ARBA00023315"/>
    </source>
</evidence>
<dbReference type="AlphaFoldDB" id="A0A4P8XPX4"/>
<reference evidence="4 5" key="1">
    <citation type="submission" date="2019-05" db="EMBL/GenBank/DDBJ databases">
        <authorList>
            <person name="Chen C."/>
        </authorList>
    </citation>
    <scope>NUCLEOTIDE SEQUENCE [LARGE SCALE GENOMIC DNA]</scope>
    <source>
        <strain evidence="4 5">HB172198</strain>
    </source>
</reference>
<protein>
    <submittedName>
        <fullName evidence="4">GCN5-related N-acetyltransferase</fullName>
    </submittedName>
</protein>
<keyword evidence="5" id="KW-1185">Reference proteome</keyword>
<evidence type="ECO:0000259" key="3">
    <source>
        <dbReference type="PROSITE" id="PS51186"/>
    </source>
</evidence>
<evidence type="ECO:0000256" key="1">
    <source>
        <dbReference type="ARBA" id="ARBA00022679"/>
    </source>
</evidence>
<dbReference type="PROSITE" id="PS51186">
    <property type="entry name" value="GNAT"/>
    <property type="match status" value="1"/>
</dbReference>
<dbReference type="Proteomes" id="UP000300879">
    <property type="component" value="Chromosome"/>
</dbReference>
<proteinExistence type="predicted"/>
<dbReference type="Gene3D" id="3.40.630.30">
    <property type="match status" value="1"/>
</dbReference>
<dbReference type="EMBL" id="CP040396">
    <property type="protein sequence ID" value="QCT04335.1"/>
    <property type="molecule type" value="Genomic_DNA"/>
</dbReference>
<name>A0A4P8XPX4_9BACL</name>
<dbReference type="PANTHER" id="PTHR43877:SF1">
    <property type="entry name" value="ACETYLTRANSFERASE"/>
    <property type="match status" value="1"/>
</dbReference>
<dbReference type="OrthoDB" id="3389160at2"/>
<dbReference type="InterPro" id="IPR050832">
    <property type="entry name" value="Bact_Acetyltransf"/>
</dbReference>
<dbReference type="SUPFAM" id="SSF55729">
    <property type="entry name" value="Acyl-CoA N-acyltransferases (Nat)"/>
    <property type="match status" value="1"/>
</dbReference>
<dbReference type="GO" id="GO:0016747">
    <property type="term" value="F:acyltransferase activity, transferring groups other than amino-acyl groups"/>
    <property type="evidence" value="ECO:0007669"/>
    <property type="project" value="InterPro"/>
</dbReference>
<keyword evidence="1 4" id="KW-0808">Transferase</keyword>
<dbReference type="InterPro" id="IPR016181">
    <property type="entry name" value="Acyl_CoA_acyltransferase"/>
</dbReference>
<dbReference type="KEGG" id="palo:E6C60_3625"/>
<keyword evidence="2" id="KW-0012">Acyltransferase</keyword>
<dbReference type="RefSeq" id="WP_138227058.1">
    <property type="nucleotide sequence ID" value="NZ_CP040396.1"/>
</dbReference>
<dbReference type="PANTHER" id="PTHR43877">
    <property type="entry name" value="AMINOALKYLPHOSPHONATE N-ACETYLTRANSFERASE-RELATED-RELATED"/>
    <property type="match status" value="1"/>
</dbReference>
<dbReference type="CDD" id="cd04301">
    <property type="entry name" value="NAT_SF"/>
    <property type="match status" value="1"/>
</dbReference>
<gene>
    <name evidence="4" type="ORF">E6C60_3625</name>
</gene>
<sequence>MISNLQCVEFKELSAPLLQSLSELLAAVVEDGASVGFMPPLSLASAESYWRKVPGEDVLLWVAMDQEVVCGTVQLHLSMKENGLHRAEVAKLMVHPDHRQKGIGRALMKAAEAGAVREGRSLLVLDTRQGDPSNLLYRSEGYIEAGTIPRFALSSHGSLDATVFYYKEISRN</sequence>
<feature type="domain" description="N-acetyltransferase" evidence="3">
    <location>
        <begin position="8"/>
        <end position="170"/>
    </location>
</feature>
<organism evidence="4 5">
    <name type="scientific">Paenibacillus algicola</name>
    <dbReference type="NCBI Taxonomy" id="2565926"/>
    <lineage>
        <taxon>Bacteria</taxon>
        <taxon>Bacillati</taxon>
        <taxon>Bacillota</taxon>
        <taxon>Bacilli</taxon>
        <taxon>Bacillales</taxon>
        <taxon>Paenibacillaceae</taxon>
        <taxon>Paenibacillus</taxon>
    </lineage>
</organism>